<proteinExistence type="predicted"/>
<keyword evidence="1" id="KW-1133">Transmembrane helix</keyword>
<evidence type="ECO:0008006" key="4">
    <source>
        <dbReference type="Google" id="ProtNLM"/>
    </source>
</evidence>
<dbReference type="Proteomes" id="UP000286268">
    <property type="component" value="Chromosome"/>
</dbReference>
<dbReference type="KEGG" id="cmah:C1I91_15990"/>
<feature type="transmembrane region" description="Helical" evidence="1">
    <location>
        <begin position="157"/>
        <end position="181"/>
    </location>
</feature>
<accession>A0A3R5V953</accession>
<keyword evidence="1" id="KW-0812">Transmembrane</keyword>
<dbReference type="EMBL" id="CP025746">
    <property type="protein sequence ID" value="QAA33020.1"/>
    <property type="molecule type" value="Genomic_DNA"/>
</dbReference>
<dbReference type="InterPro" id="IPR021683">
    <property type="entry name" value="DUF3267"/>
</dbReference>
<gene>
    <name evidence="2" type="ORF">C1I91_15990</name>
</gene>
<evidence type="ECO:0000313" key="3">
    <source>
        <dbReference type="Proteomes" id="UP000286268"/>
    </source>
</evidence>
<protein>
    <recommendedName>
        <fullName evidence="4">DUF3267 domain-containing protein</fullName>
    </recommendedName>
</protein>
<dbReference type="OrthoDB" id="2864624at2"/>
<reference evidence="2 3" key="1">
    <citation type="submission" date="2018-01" db="EMBL/GenBank/DDBJ databases">
        <title>Genome Sequencing and Assembly of Anaerobacter polyendosporus strain CT4.</title>
        <authorList>
            <person name="Tachaapaikoon C."/>
            <person name="Sutheeworapong S."/>
            <person name="Jenjaroenpun P."/>
            <person name="Wongsurawat T."/>
            <person name="Nookeaw I."/>
            <person name="Cheawchanlertfa P."/>
            <person name="Kosugi A."/>
            <person name="Cheevadhanarak S."/>
            <person name="Ratanakhanokchai K."/>
        </authorList>
    </citation>
    <scope>NUCLEOTIDE SEQUENCE [LARGE SCALE GENOMIC DNA]</scope>
    <source>
        <strain evidence="2 3">CT4</strain>
    </source>
</reference>
<feature type="transmembrane region" description="Helical" evidence="1">
    <location>
        <begin position="127"/>
        <end position="151"/>
    </location>
</feature>
<feature type="transmembrane region" description="Helical" evidence="1">
    <location>
        <begin position="31"/>
        <end position="49"/>
    </location>
</feature>
<keyword evidence="3" id="KW-1185">Reference proteome</keyword>
<feature type="transmembrane region" description="Helical" evidence="1">
    <location>
        <begin position="78"/>
        <end position="100"/>
    </location>
</feature>
<name>A0A3R5V953_9CLOT</name>
<dbReference type="Pfam" id="PF11667">
    <property type="entry name" value="DUF3267"/>
    <property type="match status" value="1"/>
</dbReference>
<evidence type="ECO:0000313" key="2">
    <source>
        <dbReference type="EMBL" id="QAA33020.1"/>
    </source>
</evidence>
<sequence length="196" mass="23029">MILWFKDLPNKDIDFSSWNPFIANSWFRKNFMYFVYLLMGVVYVLPGLLGSDFNRLQTPNTFVVYEGNSLITFYIRSFYTVVVIALIFIVHELLHIIVIYKKDNISFTHSGLFFWINTNAILSKMEFWFYMTLPIIGLSLVPFIISIFVSTGYLKSFMLFIAWVNLIIASSDIINSILILIKPNNTLFCRGYYRKK</sequence>
<organism evidence="2 3">
    <name type="scientific">Clostridium manihotivorum</name>
    <dbReference type="NCBI Taxonomy" id="2320868"/>
    <lineage>
        <taxon>Bacteria</taxon>
        <taxon>Bacillati</taxon>
        <taxon>Bacillota</taxon>
        <taxon>Clostridia</taxon>
        <taxon>Eubacteriales</taxon>
        <taxon>Clostridiaceae</taxon>
        <taxon>Clostridium</taxon>
    </lineage>
</organism>
<keyword evidence="1" id="KW-0472">Membrane</keyword>
<dbReference type="AlphaFoldDB" id="A0A3R5V953"/>
<evidence type="ECO:0000256" key="1">
    <source>
        <dbReference type="SAM" id="Phobius"/>
    </source>
</evidence>